<evidence type="ECO:0000313" key="1">
    <source>
        <dbReference type="EMBL" id="CAK9010383.1"/>
    </source>
</evidence>
<accession>A0ABP0J810</accession>
<reference evidence="1 2" key="1">
    <citation type="submission" date="2024-02" db="EMBL/GenBank/DDBJ databases">
        <authorList>
            <person name="Chen Y."/>
            <person name="Shah S."/>
            <person name="Dougan E. K."/>
            <person name="Thang M."/>
            <person name="Chan C."/>
        </authorList>
    </citation>
    <scope>NUCLEOTIDE SEQUENCE [LARGE SCALE GENOMIC DNA]</scope>
</reference>
<dbReference type="Proteomes" id="UP001642484">
    <property type="component" value="Unassembled WGS sequence"/>
</dbReference>
<dbReference type="EMBL" id="CAXAMN010004647">
    <property type="protein sequence ID" value="CAK9010383.1"/>
    <property type="molecule type" value="Genomic_DNA"/>
</dbReference>
<organism evidence="1 2">
    <name type="scientific">Durusdinium trenchii</name>
    <dbReference type="NCBI Taxonomy" id="1381693"/>
    <lineage>
        <taxon>Eukaryota</taxon>
        <taxon>Sar</taxon>
        <taxon>Alveolata</taxon>
        <taxon>Dinophyceae</taxon>
        <taxon>Suessiales</taxon>
        <taxon>Symbiodiniaceae</taxon>
        <taxon>Durusdinium</taxon>
    </lineage>
</organism>
<protein>
    <submittedName>
        <fullName evidence="1">Uncharacterized protein</fullName>
    </submittedName>
</protein>
<gene>
    <name evidence="1" type="ORF">CCMP2556_LOCUS10052</name>
</gene>
<name>A0ABP0J810_9DINO</name>
<proteinExistence type="predicted"/>
<comment type="caution">
    <text evidence="1">The sequence shown here is derived from an EMBL/GenBank/DDBJ whole genome shotgun (WGS) entry which is preliminary data.</text>
</comment>
<keyword evidence="2" id="KW-1185">Reference proteome</keyword>
<sequence length="168" mass="19302">MAEESADPLDGLDGEDLYYLPESSLQQMKEKLKEEKPSEEEINKSLEKVLDPSELQDEEKLLPVDMRGIEQDFEGIDDLVEKLGAVEAARALVKAREYFEANKDGRPENERPQPMTATEWRKILQEDMEEDMMEEDDEGFLEADEEESAEEDEEAEAEEPSAKKQKTE</sequence>
<evidence type="ECO:0000313" key="2">
    <source>
        <dbReference type="Proteomes" id="UP001642484"/>
    </source>
</evidence>